<dbReference type="InterPro" id="IPR029052">
    <property type="entry name" value="Metallo-depent_PP-like"/>
</dbReference>
<accession>A0A5C6X0A6</accession>
<comment type="similarity">
    <text evidence="1">Belongs to the CapA family.</text>
</comment>
<evidence type="ECO:0000313" key="3">
    <source>
        <dbReference type="EMBL" id="TXD33526.1"/>
    </source>
</evidence>
<dbReference type="PANTHER" id="PTHR33393:SF13">
    <property type="entry name" value="PGA BIOSYNTHESIS PROTEIN CAPA"/>
    <property type="match status" value="1"/>
</dbReference>
<keyword evidence="4" id="KW-1185">Reference proteome</keyword>
<dbReference type="Pfam" id="PF09587">
    <property type="entry name" value="PGA_cap"/>
    <property type="match status" value="1"/>
</dbReference>
<gene>
    <name evidence="3" type="ORF">FRC98_20485</name>
</gene>
<proteinExistence type="inferred from homology"/>
<dbReference type="InterPro" id="IPR052169">
    <property type="entry name" value="CW_Biosynth-Accessory"/>
</dbReference>
<evidence type="ECO:0000313" key="4">
    <source>
        <dbReference type="Proteomes" id="UP000321412"/>
    </source>
</evidence>
<dbReference type="AlphaFoldDB" id="A0A5C6X0A6"/>
<dbReference type="SUPFAM" id="SSF56300">
    <property type="entry name" value="Metallo-dependent phosphatases"/>
    <property type="match status" value="1"/>
</dbReference>
<name>A0A5C6X0A6_9DELT</name>
<dbReference type="PANTHER" id="PTHR33393">
    <property type="entry name" value="POLYGLUTAMINE SYNTHESIS ACCESSORY PROTEIN RV0574C-RELATED"/>
    <property type="match status" value="1"/>
</dbReference>
<comment type="caution">
    <text evidence="3">The sequence shown here is derived from an EMBL/GenBank/DDBJ whole genome shotgun (WGS) entry which is preliminary data.</text>
</comment>
<organism evidence="3 4">
    <name type="scientific">Lujinxingia vulgaris</name>
    <dbReference type="NCBI Taxonomy" id="2600176"/>
    <lineage>
        <taxon>Bacteria</taxon>
        <taxon>Deltaproteobacteria</taxon>
        <taxon>Bradymonadales</taxon>
        <taxon>Lujinxingiaceae</taxon>
        <taxon>Lujinxingia</taxon>
    </lineage>
</organism>
<sequence length="779" mass="84969">MNDCARPPGCLSSQPAHPLARAPIMLFTSYPRARQLTRAALLSLILAALSLPGCLDADPDHPEGWVWEQEEAARDRYFAASIALGGRVIDSQGRPVQGASVVAQEQTAGTDAEGRFLFDDLTRDNTLITIEHADFYSPVLPTQLALPLSTEAVEMGDITLDARSPDTTRLLFSGDVSMGRRFLRSAENPPTDRLPDDDPEALIQVSDPFPGTRNVVQQMRPLFQRADYTIINLETVVTDDPRTPYEDKTYIFFTLPDSLDALSWMGVDYAGLGNNHLYDYFDAGVADTLYHLDQRAIAHSGAGLNAEEAFRAHRKTLGNTPYAFLSMTSIVGSQYAIPTVASDTQGGPANLRDTDAVRAALDRELAEGFVPITIMHAGVEYAAAPSNAVLDRIELARAQGSPLIVAHHPHVAQGFAYEEGTLMAHSLGNFIFDQNRLETLLGTLMQVDMRRGQPHRATAIPVYLKDYRPRHVTGRLADLFVRRLGEASAPFDTPVIARHGLGTILLDPASAESSTRTLSLDVTIDDSGSAILDLRGHAQTDASISALTLPPAITSAKLGHDILLHGDFEDHDIGPERLDPTHWYYAGSSFPCIHETYRGTTALCSTRSSTNTADSVITFRNRIRVDGDATHEPNKDLTLIGYISGQNAGPVTLEARYYASSGDREFPGEFALRAQEGTYGWTAFSYDLSMPPEDPNYPSSLSENARATRFFLHHSPPEAGSGEGVFRIDELALITWRDALDADAAQHIAAPNTAEFIRVSGPPGSYTIEVELTRHHVAP</sequence>
<reference evidence="3 4" key="1">
    <citation type="submission" date="2019-08" db="EMBL/GenBank/DDBJ databases">
        <title>Bradymonadales sp. TMQ4.</title>
        <authorList>
            <person name="Liang Q."/>
        </authorList>
    </citation>
    <scope>NUCLEOTIDE SEQUENCE [LARGE SCALE GENOMIC DNA]</scope>
    <source>
        <strain evidence="3 4">TMQ4</strain>
    </source>
</reference>
<dbReference type="CDD" id="cd07381">
    <property type="entry name" value="MPP_CapA"/>
    <property type="match status" value="1"/>
</dbReference>
<protein>
    <recommendedName>
        <fullName evidence="2">Capsule synthesis protein CapA domain-containing protein</fullName>
    </recommendedName>
</protein>
<dbReference type="SUPFAM" id="SSF49464">
    <property type="entry name" value="Carboxypeptidase regulatory domain-like"/>
    <property type="match status" value="1"/>
</dbReference>
<dbReference type="SMART" id="SM00854">
    <property type="entry name" value="PGA_cap"/>
    <property type="match status" value="1"/>
</dbReference>
<feature type="domain" description="Capsule synthesis protein CapA" evidence="2">
    <location>
        <begin position="169"/>
        <end position="434"/>
    </location>
</feature>
<dbReference type="Proteomes" id="UP000321412">
    <property type="component" value="Unassembled WGS sequence"/>
</dbReference>
<dbReference type="EMBL" id="VOSM01000021">
    <property type="protein sequence ID" value="TXD33526.1"/>
    <property type="molecule type" value="Genomic_DNA"/>
</dbReference>
<evidence type="ECO:0000259" key="2">
    <source>
        <dbReference type="SMART" id="SM00854"/>
    </source>
</evidence>
<dbReference type="InterPro" id="IPR019079">
    <property type="entry name" value="Capsule_synth_CapA"/>
</dbReference>
<dbReference type="Pfam" id="PF13620">
    <property type="entry name" value="CarboxypepD_reg"/>
    <property type="match status" value="1"/>
</dbReference>
<dbReference type="OrthoDB" id="9810718at2"/>
<evidence type="ECO:0000256" key="1">
    <source>
        <dbReference type="ARBA" id="ARBA00005662"/>
    </source>
</evidence>
<dbReference type="InterPro" id="IPR008969">
    <property type="entry name" value="CarboxyPept-like_regulatory"/>
</dbReference>